<dbReference type="InterPro" id="IPR018061">
    <property type="entry name" value="Retropepsins"/>
</dbReference>
<feature type="domain" description="G-patch" evidence="6">
    <location>
        <begin position="336"/>
        <end position="380"/>
    </location>
</feature>
<dbReference type="SUPFAM" id="SSF51283">
    <property type="entry name" value="dUTPase-like"/>
    <property type="match status" value="1"/>
</dbReference>
<dbReference type="CDD" id="cd05482">
    <property type="entry name" value="HIV_retropepsin_like"/>
    <property type="match status" value="1"/>
</dbReference>
<dbReference type="Pfam" id="PF01585">
    <property type="entry name" value="G-patch"/>
    <property type="match status" value="1"/>
</dbReference>
<dbReference type="SUPFAM" id="SSF50630">
    <property type="entry name" value="Acid proteases"/>
    <property type="match status" value="1"/>
</dbReference>
<dbReference type="InterPro" id="IPR021109">
    <property type="entry name" value="Peptidase_aspartic_dom_sf"/>
</dbReference>
<evidence type="ECO:0000259" key="7">
    <source>
        <dbReference type="PROSITE" id="PS50175"/>
    </source>
</evidence>
<evidence type="ECO:0000256" key="4">
    <source>
        <dbReference type="ARBA" id="ARBA00022801"/>
    </source>
</evidence>
<dbReference type="Pfam" id="PF00077">
    <property type="entry name" value="RVP"/>
    <property type="match status" value="1"/>
</dbReference>
<dbReference type="InterPro" id="IPR034170">
    <property type="entry name" value="Retropepsin-like_cat_dom"/>
</dbReference>
<dbReference type="PROSITE" id="PS50174">
    <property type="entry name" value="G_PATCH"/>
    <property type="match status" value="1"/>
</dbReference>
<dbReference type="EC" id="3.4.23.50" evidence="2"/>
<dbReference type="InterPro" id="IPR001995">
    <property type="entry name" value="Peptidase_A2_cat"/>
</dbReference>
<reference evidence="9" key="1">
    <citation type="journal article" date="2013" name="Nat. Biotechnol.">
        <title>Chinese hamster genome sequenced from sorted chromosomes.</title>
        <authorList>
            <person name="Brinkrolf K."/>
            <person name="Rupp O."/>
            <person name="Laux H."/>
            <person name="Kollin F."/>
            <person name="Ernst W."/>
            <person name="Linke B."/>
            <person name="Kofler R."/>
            <person name="Romand S."/>
            <person name="Hesse F."/>
            <person name="Budach W.E."/>
            <person name="Galosy S."/>
            <person name="Muller D."/>
            <person name="Noll T."/>
            <person name="Wienberg J."/>
            <person name="Jostock T."/>
            <person name="Leonard M."/>
            <person name="Grillari J."/>
            <person name="Tauch A."/>
            <person name="Goesmann A."/>
            <person name="Helk B."/>
            <person name="Mott J.E."/>
            <person name="Puhler A."/>
            <person name="Borth N."/>
        </authorList>
    </citation>
    <scope>NUCLEOTIDE SEQUENCE [LARGE SCALE GENOMIC DNA]</scope>
    <source>
        <strain evidence="9">17A/GY</strain>
    </source>
</reference>
<evidence type="ECO:0000313" key="8">
    <source>
        <dbReference type="EMBL" id="ERE65489.1"/>
    </source>
</evidence>
<dbReference type="InterPro" id="IPR001969">
    <property type="entry name" value="Aspartic_peptidase_AS"/>
</dbReference>
<dbReference type="PANTHER" id="PTHR40389">
    <property type="entry name" value="ENDOGENOUS RETROVIRUS GROUP K MEMBER 24 GAG POLYPROTEIN-RELATED"/>
    <property type="match status" value="1"/>
</dbReference>
<accession>A0A061I0R8</accession>
<evidence type="ECO:0000256" key="3">
    <source>
        <dbReference type="ARBA" id="ARBA00022670"/>
    </source>
</evidence>
<keyword evidence="4 8" id="KW-0378">Hydrolase</keyword>
<feature type="domain" description="Peptidase A2" evidence="7">
    <location>
        <begin position="249"/>
        <end position="324"/>
    </location>
</feature>
<dbReference type="InterPro" id="IPR050195">
    <property type="entry name" value="Primate_lentivir_Gag_pol-like"/>
</dbReference>
<dbReference type="Gene3D" id="2.70.40.10">
    <property type="match status" value="1"/>
</dbReference>
<evidence type="ECO:0000256" key="1">
    <source>
        <dbReference type="ARBA" id="ARBA00001339"/>
    </source>
</evidence>
<dbReference type="InterPro" id="IPR000467">
    <property type="entry name" value="G_patch_dom"/>
</dbReference>
<evidence type="ECO:0000259" key="6">
    <source>
        <dbReference type="PROSITE" id="PS50174"/>
    </source>
</evidence>
<dbReference type="GO" id="GO:0004190">
    <property type="term" value="F:aspartic-type endopeptidase activity"/>
    <property type="evidence" value="ECO:0007669"/>
    <property type="project" value="InterPro"/>
</dbReference>
<dbReference type="Proteomes" id="UP000030759">
    <property type="component" value="Unassembled WGS sequence"/>
</dbReference>
<dbReference type="PROSITE" id="PS50175">
    <property type="entry name" value="ASP_PROT_RETROV"/>
    <property type="match status" value="1"/>
</dbReference>
<name>A0A061I0R8_CRIGR</name>
<dbReference type="PROSITE" id="PS00141">
    <property type="entry name" value="ASP_PROTEASE"/>
    <property type="match status" value="1"/>
</dbReference>
<dbReference type="EMBL" id="KE684001">
    <property type="protein sequence ID" value="ERE65489.1"/>
    <property type="molecule type" value="Genomic_DNA"/>
</dbReference>
<dbReference type="Pfam" id="PF00692">
    <property type="entry name" value="dUTPase"/>
    <property type="match status" value="1"/>
</dbReference>
<dbReference type="Gene3D" id="1.10.375.10">
    <property type="entry name" value="Human Immunodeficiency Virus Type 1 Capsid Protein"/>
    <property type="match status" value="1"/>
</dbReference>
<dbReference type="GO" id="GO:0016032">
    <property type="term" value="P:viral process"/>
    <property type="evidence" value="ECO:0007669"/>
    <property type="project" value="InterPro"/>
</dbReference>
<evidence type="ECO:0000256" key="2">
    <source>
        <dbReference type="ARBA" id="ARBA00013083"/>
    </source>
</evidence>
<protein>
    <recommendedName>
        <fullName evidence="2">human endogenous retrovirus K endopeptidase</fullName>
        <ecNumber evidence="2">3.4.23.50</ecNumber>
    </recommendedName>
</protein>
<dbReference type="Pfam" id="PF00607">
    <property type="entry name" value="Gag_p24"/>
    <property type="match status" value="1"/>
</dbReference>
<dbReference type="GO" id="GO:0003676">
    <property type="term" value="F:nucleic acid binding"/>
    <property type="evidence" value="ECO:0007669"/>
    <property type="project" value="InterPro"/>
</dbReference>
<comment type="catalytic activity">
    <reaction evidence="1">
        <text>Processing at the authentic HIV-1 PR recognition site and release of the mature p17 matrix and the p24 capsid protein, as a result of the cleavage of the -SQNY-|-PIVQ- cleavage site.</text>
        <dbReference type="EC" id="3.4.23.50"/>
    </reaction>
</comment>
<organism evidence="8 9">
    <name type="scientific">Cricetulus griseus</name>
    <name type="common">Chinese hamster</name>
    <name type="synonym">Cricetulus barabensis griseus</name>
    <dbReference type="NCBI Taxonomy" id="10029"/>
    <lineage>
        <taxon>Eukaryota</taxon>
        <taxon>Metazoa</taxon>
        <taxon>Chordata</taxon>
        <taxon>Craniata</taxon>
        <taxon>Vertebrata</taxon>
        <taxon>Euteleostomi</taxon>
        <taxon>Mammalia</taxon>
        <taxon>Eutheria</taxon>
        <taxon>Euarchontoglires</taxon>
        <taxon>Glires</taxon>
        <taxon>Rodentia</taxon>
        <taxon>Myomorpha</taxon>
        <taxon>Muroidea</taxon>
        <taxon>Cricetidae</taxon>
        <taxon>Cricetinae</taxon>
        <taxon>Cricetulus</taxon>
    </lineage>
</organism>
<dbReference type="InterPro" id="IPR008919">
    <property type="entry name" value="Retrov_capsid_N"/>
</dbReference>
<comment type="function">
    <text evidence="5">The aspartyl protease mediates proteolytic cleavages of Gag and Gag-Pol polyproteins during or shortly after the release of the virion from the plasma membrane. Cleavages take place as an ordered, step-wise cascade to yield mature proteins. This process is called maturation. Displays maximal activity during the budding process just prior to particle release from the cell.</text>
</comment>
<evidence type="ECO:0000256" key="5">
    <source>
        <dbReference type="ARBA" id="ARBA00037498"/>
    </source>
</evidence>
<dbReference type="SMART" id="SM00443">
    <property type="entry name" value="G_patch"/>
    <property type="match status" value="1"/>
</dbReference>
<dbReference type="PANTHER" id="PTHR40389:SF3">
    <property type="entry name" value="IGE-BINDING PROTEIN"/>
    <property type="match status" value="1"/>
</dbReference>
<dbReference type="InterPro" id="IPR029054">
    <property type="entry name" value="dUTPase-like"/>
</dbReference>
<sequence length="380" mass="42544">MQLAFPVFTDLQGQRYYEALDFKMIKALAESVRMYGVSASFTLTIVESLTCLCVTPTDWTNLVCTCLSPGQYLEWKAFLSEFADEQAAINQVVCGPERRDWNKEMLLGQGQYANQQTGYPVQLFDQINQIVVRAWKSIPNKGQVSGNLSKIVQSPMEPFSDFVAWVLEATDYTGVVKIMVESPKGITAISPGDKIAQLILLPSLHQHFTAKDRERGESGFGSTGMDLAFLSLDLDQRPVLEFNIDGKRVLGVLDTGADRSIIAKKDWPAGWPVQASSQALQGLGYAKSPDMSARQLQWKDGEGHSGVMQPYVLELPASLWGRDLLKDMSFKLSNEYSPTSQKMMKDMGYHPDYGLGKYLQWRKEPVQTRQRNPRQGLGFS</sequence>
<dbReference type="InterPro" id="IPR036157">
    <property type="entry name" value="dUTPase-like_sf"/>
</dbReference>
<dbReference type="GO" id="GO:0006508">
    <property type="term" value="P:proteolysis"/>
    <property type="evidence" value="ECO:0007669"/>
    <property type="project" value="UniProtKB-KW"/>
</dbReference>
<proteinExistence type="predicted"/>
<dbReference type="AlphaFoldDB" id="A0A061I0R8"/>
<gene>
    <name evidence="8" type="ORF">H671_xg20192</name>
</gene>
<dbReference type="Gene3D" id="2.40.70.10">
    <property type="entry name" value="Acid Proteases"/>
    <property type="match status" value="1"/>
</dbReference>
<evidence type="ECO:0000313" key="9">
    <source>
        <dbReference type="Proteomes" id="UP000030759"/>
    </source>
</evidence>
<keyword evidence="3" id="KW-0645">Protease</keyword>
<dbReference type="SUPFAM" id="SSF47943">
    <property type="entry name" value="Retrovirus capsid protein, N-terminal core domain"/>
    <property type="match status" value="1"/>
</dbReference>